<dbReference type="InterPro" id="IPR046350">
    <property type="entry name" value="Cystatin_sf"/>
</dbReference>
<evidence type="ECO:0000313" key="8">
    <source>
        <dbReference type="EMBL" id="POI32012.1"/>
    </source>
</evidence>
<reference evidence="8 9" key="1">
    <citation type="submission" date="2018-01" db="EMBL/GenBank/DDBJ databases">
        <title>Comparison of the Chinese Bamboo Partridge and Red Junglefowl genome sequences highlights the importance of demography in genome evolution.</title>
        <authorList>
            <person name="Tiley G.P."/>
            <person name="Kimball R.T."/>
            <person name="Braun E.L."/>
            <person name="Burleigh J.G."/>
        </authorList>
    </citation>
    <scope>NUCLEOTIDE SEQUENCE [LARGE SCALE GENOMIC DNA]</scope>
    <source>
        <strain evidence="8">RTK389</strain>
        <tissue evidence="8">Blood</tissue>
    </source>
</reference>
<feature type="signal peptide" evidence="6">
    <location>
        <begin position="1"/>
        <end position="23"/>
    </location>
</feature>
<keyword evidence="6" id="KW-0732">Signal</keyword>
<comment type="similarity">
    <text evidence="1 4">Belongs to the protease inhibitor I47 (latexin) family.</text>
</comment>
<keyword evidence="3" id="KW-0677">Repeat</keyword>
<dbReference type="GO" id="GO:0008191">
    <property type="term" value="F:metalloendopeptidase inhibitor activity"/>
    <property type="evidence" value="ECO:0007669"/>
    <property type="project" value="UniProtKB-UniRule"/>
</dbReference>
<feature type="region of interest" description="Disordered" evidence="5">
    <location>
        <begin position="255"/>
        <end position="278"/>
    </location>
</feature>
<evidence type="ECO:0000259" key="7">
    <source>
        <dbReference type="PROSITE" id="PS52033"/>
    </source>
</evidence>
<name>A0A2P4T6N7_BAMTH</name>
<protein>
    <recommendedName>
        <fullName evidence="7">Cystatin LXN-type domain-containing protein</fullName>
    </recommendedName>
</protein>
<evidence type="ECO:0000256" key="1">
    <source>
        <dbReference type="ARBA" id="ARBA00010083"/>
    </source>
</evidence>
<dbReference type="SUPFAM" id="SSF54403">
    <property type="entry name" value="Cystatin/monellin"/>
    <property type="match status" value="2"/>
</dbReference>
<evidence type="ECO:0000313" key="9">
    <source>
        <dbReference type="Proteomes" id="UP000237246"/>
    </source>
</evidence>
<evidence type="ECO:0000256" key="6">
    <source>
        <dbReference type="SAM" id="SignalP"/>
    </source>
</evidence>
<dbReference type="OrthoDB" id="9254763at2759"/>
<dbReference type="AlphaFoldDB" id="A0A2P4T6N7"/>
<evidence type="ECO:0000256" key="5">
    <source>
        <dbReference type="SAM" id="MobiDB-lite"/>
    </source>
</evidence>
<dbReference type="EMBL" id="PPHD01006965">
    <property type="protein sequence ID" value="POI32012.1"/>
    <property type="molecule type" value="Genomic_DNA"/>
</dbReference>
<comment type="caution">
    <text evidence="8">The sequence shown here is derived from an EMBL/GenBank/DDBJ whole genome shotgun (WGS) entry which is preliminary data.</text>
</comment>
<dbReference type="PANTHER" id="PTHR28591">
    <property type="entry name" value="LATEXIN"/>
    <property type="match status" value="1"/>
</dbReference>
<evidence type="ECO:0000256" key="3">
    <source>
        <dbReference type="ARBA" id="ARBA00022737"/>
    </source>
</evidence>
<feature type="domain" description="Cystatin LXN-type" evidence="7">
    <location>
        <begin position="32"/>
        <end position="134"/>
    </location>
</feature>
<dbReference type="Proteomes" id="UP000237246">
    <property type="component" value="Unassembled WGS sequence"/>
</dbReference>
<evidence type="ECO:0000256" key="4">
    <source>
        <dbReference type="PROSITE-ProRule" id="PRU01377"/>
    </source>
</evidence>
<keyword evidence="2 4" id="KW-0646">Protease inhibitor</keyword>
<sequence length="278" mass="31012">MPGLRAALPAALLLLSSFPPAAAEQYPWPQAPGVMHPLNPNSREAAWAARTVLHYTNYRTASPSLLWVLHHVEKATVKVGGAITLGDIKYYLQFTIRDYIHEKHVGSCSATVLYLKNSPPQVRAKCVHARDKKQIQEADYRLYKYLQSQKKPITANSIPDNHGNIDRDHLSLLALAKVGSSDIMWKKSTEHVGYFLAQVKVVKQQIRTDDAVEFNFIVLLHKMPTQEMVACNMNVVWTLNDPIRVKYTCAPDNHELEDGSGQDSGSAAGTSHETKGNF</sequence>
<dbReference type="InterPro" id="IPR049897">
    <property type="entry name" value="CYSTATIN_LXN"/>
</dbReference>
<dbReference type="PROSITE" id="PS52033">
    <property type="entry name" value="CYSTATIN_LXN"/>
    <property type="match status" value="2"/>
</dbReference>
<dbReference type="Pfam" id="PF06907">
    <property type="entry name" value="LXN"/>
    <property type="match status" value="1"/>
</dbReference>
<dbReference type="InterPro" id="IPR009684">
    <property type="entry name" value="Latexin"/>
</dbReference>
<feature type="compositionally biased region" description="Low complexity" evidence="5">
    <location>
        <begin position="259"/>
        <end position="271"/>
    </location>
</feature>
<dbReference type="GO" id="GO:0005615">
    <property type="term" value="C:extracellular space"/>
    <property type="evidence" value="ECO:0007669"/>
    <property type="project" value="TreeGrafter"/>
</dbReference>
<dbReference type="PANTHER" id="PTHR28591:SF2">
    <property type="entry name" value="RETINOIC ACID RECEPTOR RESPONDER PROTEIN 1"/>
    <property type="match status" value="1"/>
</dbReference>
<organism evidence="8 9">
    <name type="scientific">Bambusicola thoracicus</name>
    <name type="common">Chinese bamboo-partridge</name>
    <name type="synonym">Perdix thoracica</name>
    <dbReference type="NCBI Taxonomy" id="9083"/>
    <lineage>
        <taxon>Eukaryota</taxon>
        <taxon>Metazoa</taxon>
        <taxon>Chordata</taxon>
        <taxon>Craniata</taxon>
        <taxon>Vertebrata</taxon>
        <taxon>Euteleostomi</taxon>
        <taxon>Archelosauria</taxon>
        <taxon>Archosauria</taxon>
        <taxon>Dinosauria</taxon>
        <taxon>Saurischia</taxon>
        <taxon>Theropoda</taxon>
        <taxon>Coelurosauria</taxon>
        <taxon>Aves</taxon>
        <taxon>Neognathae</taxon>
        <taxon>Galloanserae</taxon>
        <taxon>Galliformes</taxon>
        <taxon>Phasianidae</taxon>
        <taxon>Perdicinae</taxon>
        <taxon>Bambusicola</taxon>
    </lineage>
</organism>
<accession>A0A2P4T6N7</accession>
<evidence type="ECO:0000256" key="2">
    <source>
        <dbReference type="ARBA" id="ARBA00022690"/>
    </source>
</evidence>
<feature type="chain" id="PRO_5015125425" description="Cystatin LXN-type domain-containing protein" evidence="6">
    <location>
        <begin position="24"/>
        <end position="278"/>
    </location>
</feature>
<proteinExistence type="inferred from homology"/>
<feature type="domain" description="Cystatin LXN-type" evidence="7">
    <location>
        <begin position="154"/>
        <end position="258"/>
    </location>
</feature>
<dbReference type="Gene3D" id="3.10.450.10">
    <property type="match status" value="2"/>
</dbReference>
<gene>
    <name evidence="8" type="ORF">CIB84_004236</name>
</gene>
<keyword evidence="9" id="KW-1185">Reference proteome</keyword>